<dbReference type="EMBL" id="JAFBMS010000006">
    <property type="protein sequence ID" value="KAG9351636.1"/>
    <property type="molecule type" value="Genomic_DNA"/>
</dbReference>
<evidence type="ECO:0000256" key="1">
    <source>
        <dbReference type="SAM" id="MobiDB-lite"/>
    </source>
</evidence>
<evidence type="ECO:0000313" key="2">
    <source>
        <dbReference type="EMBL" id="KAG9351636.1"/>
    </source>
</evidence>
<dbReference type="Proteomes" id="UP000824540">
    <property type="component" value="Unassembled WGS sequence"/>
</dbReference>
<accession>A0A8T2PIR9</accession>
<keyword evidence="3" id="KW-1185">Reference proteome</keyword>
<feature type="region of interest" description="Disordered" evidence="1">
    <location>
        <begin position="18"/>
        <end position="48"/>
    </location>
</feature>
<name>A0A8T2PIR9_9TELE</name>
<organism evidence="2 3">
    <name type="scientific">Albula glossodonta</name>
    <name type="common">roundjaw bonefish</name>
    <dbReference type="NCBI Taxonomy" id="121402"/>
    <lineage>
        <taxon>Eukaryota</taxon>
        <taxon>Metazoa</taxon>
        <taxon>Chordata</taxon>
        <taxon>Craniata</taxon>
        <taxon>Vertebrata</taxon>
        <taxon>Euteleostomi</taxon>
        <taxon>Actinopterygii</taxon>
        <taxon>Neopterygii</taxon>
        <taxon>Teleostei</taxon>
        <taxon>Albuliformes</taxon>
        <taxon>Albulidae</taxon>
        <taxon>Albula</taxon>
    </lineage>
</organism>
<dbReference type="AlphaFoldDB" id="A0A8T2PIR9"/>
<sequence>MGELIQHGGDHPFQTCKLRGKSGRGGEREMAEGEEGEEKGKKEMEAKGSGEKMLKYTTVKMKSRQRASCQLTAPRWCSPGERCTCNTCRLGLGQGDGAARERDRLRSVAVYWVQLGVFQELVHVTQGNVGRNEDRKFFTEIPNTSSWLNLGTANEREGMFLNTKSKFALCRDGVLENVHSVLDCLSVQAHLQWVNTGRNILGKQVPWLCPEALCERGDLLLTQA</sequence>
<protein>
    <submittedName>
        <fullName evidence="2">Uncharacterized protein</fullName>
    </submittedName>
</protein>
<feature type="compositionally biased region" description="Basic and acidic residues" evidence="1">
    <location>
        <begin position="38"/>
        <end position="48"/>
    </location>
</feature>
<proteinExistence type="predicted"/>
<gene>
    <name evidence="2" type="ORF">JZ751_022887</name>
</gene>
<evidence type="ECO:0000313" key="3">
    <source>
        <dbReference type="Proteomes" id="UP000824540"/>
    </source>
</evidence>
<reference evidence="2" key="1">
    <citation type="thesis" date="2021" institute="BYU ScholarsArchive" country="Provo, UT, USA">
        <title>Applications of and Algorithms for Genome Assembly and Genomic Analyses with an Emphasis on Marine Teleosts.</title>
        <authorList>
            <person name="Pickett B.D."/>
        </authorList>
    </citation>
    <scope>NUCLEOTIDE SEQUENCE</scope>
    <source>
        <strain evidence="2">HI-2016</strain>
    </source>
</reference>
<comment type="caution">
    <text evidence="2">The sequence shown here is derived from an EMBL/GenBank/DDBJ whole genome shotgun (WGS) entry which is preliminary data.</text>
</comment>